<dbReference type="Pfam" id="PF00106">
    <property type="entry name" value="adh_short"/>
    <property type="match status" value="1"/>
</dbReference>
<evidence type="ECO:0000313" key="4">
    <source>
        <dbReference type="Proteomes" id="UP000660729"/>
    </source>
</evidence>
<dbReference type="EMBL" id="JABCIY010000015">
    <property type="protein sequence ID" value="KAF7197520.1"/>
    <property type="molecule type" value="Genomic_DNA"/>
</dbReference>
<sequence length="268" mass="29751">MGFQYKKVLLIGSTSGIGAALAETLIQNGVFVIGVGRRKERLEEFVSKHGSSKADSRVFDINNLENIPGFASEVFKAHPDIDFVFVNAGIQRALDFTKPENVDLETFDLELKTNYTAPVYLSKAILPYLTAQSRPTALAFTTTQLAIITLHSRPNYGASKAALHHFVLALRQQVKKAGQQVNVLEVYPPATQTELHDSKHQPDLKNGGQIGMPLNEFNDQLWKGLQAGHEDIAIGTAKDIYDKVEPIRQEEDKKFNDVMDEALKNFLA</sequence>
<dbReference type="Proteomes" id="UP000660729">
    <property type="component" value="Unassembled WGS sequence"/>
</dbReference>
<accession>A0A8H6RTA0</accession>
<dbReference type="GO" id="GO:0016491">
    <property type="term" value="F:oxidoreductase activity"/>
    <property type="evidence" value="ECO:0007669"/>
    <property type="project" value="UniProtKB-KW"/>
</dbReference>
<dbReference type="PRINTS" id="PR00081">
    <property type="entry name" value="GDHRDH"/>
</dbReference>
<protein>
    <submittedName>
        <fullName evidence="3">Putative oxidoreductase DltE</fullName>
    </submittedName>
</protein>
<comment type="caution">
    <text evidence="3">The sequence shown here is derived from an EMBL/GenBank/DDBJ whole genome shotgun (WGS) entry which is preliminary data.</text>
</comment>
<dbReference type="PANTHER" id="PTHR43669">
    <property type="entry name" value="5-KETO-D-GLUCONATE 5-REDUCTASE"/>
    <property type="match status" value="1"/>
</dbReference>
<dbReference type="OrthoDB" id="37659at2759"/>
<comment type="similarity">
    <text evidence="1">Belongs to the short-chain dehydrogenases/reductases (SDR) family.</text>
</comment>
<dbReference type="InterPro" id="IPR036291">
    <property type="entry name" value="NAD(P)-bd_dom_sf"/>
</dbReference>
<keyword evidence="2" id="KW-0560">Oxidoreductase</keyword>
<reference evidence="3" key="1">
    <citation type="submission" date="2020-04" db="EMBL/GenBank/DDBJ databases">
        <title>Draft genome resource of the tomato pathogen Pseudocercospora fuligena.</title>
        <authorList>
            <person name="Zaccaron A."/>
        </authorList>
    </citation>
    <scope>NUCLEOTIDE SEQUENCE</scope>
    <source>
        <strain evidence="3">PF001</strain>
    </source>
</reference>
<evidence type="ECO:0000256" key="2">
    <source>
        <dbReference type="ARBA" id="ARBA00023002"/>
    </source>
</evidence>
<proteinExistence type="inferred from homology"/>
<evidence type="ECO:0000313" key="3">
    <source>
        <dbReference type="EMBL" id="KAF7197520.1"/>
    </source>
</evidence>
<dbReference type="Gene3D" id="3.40.50.720">
    <property type="entry name" value="NAD(P)-binding Rossmann-like Domain"/>
    <property type="match status" value="1"/>
</dbReference>
<dbReference type="SUPFAM" id="SSF51735">
    <property type="entry name" value="NAD(P)-binding Rossmann-fold domains"/>
    <property type="match status" value="1"/>
</dbReference>
<keyword evidence="4" id="KW-1185">Reference proteome</keyword>
<evidence type="ECO:0000256" key="1">
    <source>
        <dbReference type="ARBA" id="ARBA00006484"/>
    </source>
</evidence>
<dbReference type="InterPro" id="IPR002347">
    <property type="entry name" value="SDR_fam"/>
</dbReference>
<gene>
    <name evidence="3" type="ORF">HII31_01330</name>
</gene>
<dbReference type="PANTHER" id="PTHR43669:SF11">
    <property type="entry name" value="SHORT-CHAIN DEHYDROGENASE_OXIDOREDUCTASE"/>
    <property type="match status" value="1"/>
</dbReference>
<organism evidence="3 4">
    <name type="scientific">Pseudocercospora fuligena</name>
    <dbReference type="NCBI Taxonomy" id="685502"/>
    <lineage>
        <taxon>Eukaryota</taxon>
        <taxon>Fungi</taxon>
        <taxon>Dikarya</taxon>
        <taxon>Ascomycota</taxon>
        <taxon>Pezizomycotina</taxon>
        <taxon>Dothideomycetes</taxon>
        <taxon>Dothideomycetidae</taxon>
        <taxon>Mycosphaerellales</taxon>
        <taxon>Mycosphaerellaceae</taxon>
        <taxon>Pseudocercospora</taxon>
    </lineage>
</organism>
<name>A0A8H6RTA0_9PEZI</name>
<dbReference type="AlphaFoldDB" id="A0A8H6RTA0"/>